<dbReference type="RefSeq" id="XP_062639377.1">
    <property type="nucleotide sequence ID" value="XM_062776468.1"/>
</dbReference>
<evidence type="ECO:0000256" key="4">
    <source>
        <dbReference type="ARBA" id="ARBA00015139"/>
    </source>
</evidence>
<evidence type="ECO:0000313" key="13">
    <source>
        <dbReference type="Proteomes" id="UP001302676"/>
    </source>
</evidence>
<evidence type="ECO:0000313" key="12">
    <source>
        <dbReference type="EMBL" id="KAK4146006.1"/>
    </source>
</evidence>
<dbReference type="CDD" id="cd11712">
    <property type="entry name" value="GINS_A_psf2"/>
    <property type="match status" value="1"/>
</dbReference>
<gene>
    <name evidence="12" type="ORF">C8A04DRAFT_10109</name>
</gene>
<dbReference type="InterPro" id="IPR036224">
    <property type="entry name" value="GINS_bundle-like_dom_sf"/>
</dbReference>
<dbReference type="AlphaFoldDB" id="A0AAN6V7V8"/>
<dbReference type="InterPro" id="IPR021151">
    <property type="entry name" value="GINS_A"/>
</dbReference>
<keyword evidence="7" id="KW-0539">Nucleus</keyword>
<dbReference type="InterPro" id="IPR056784">
    <property type="entry name" value="PSF2_N"/>
</dbReference>
<comment type="function">
    <text evidence="8">The GINS complex plays an essential role in the initiation of DNA replication. Has a role in chromosome segregation.</text>
</comment>
<dbReference type="Pfam" id="PF25005">
    <property type="entry name" value="PSF2_N"/>
    <property type="match status" value="1"/>
</dbReference>
<feature type="region of interest" description="Disordered" evidence="9">
    <location>
        <begin position="89"/>
        <end position="130"/>
    </location>
</feature>
<evidence type="ECO:0000256" key="9">
    <source>
        <dbReference type="SAM" id="MobiDB-lite"/>
    </source>
</evidence>
<dbReference type="FunFam" id="3.40.5.50:FF:000001">
    <property type="entry name" value="DNA replication complex GINS protein PSF2"/>
    <property type="match status" value="1"/>
</dbReference>
<feature type="compositionally biased region" description="Acidic residues" evidence="9">
    <location>
        <begin position="273"/>
        <end position="284"/>
    </location>
</feature>
<organism evidence="12 13">
    <name type="scientific">Dichotomopilus funicola</name>
    <dbReference type="NCBI Taxonomy" id="1934379"/>
    <lineage>
        <taxon>Eukaryota</taxon>
        <taxon>Fungi</taxon>
        <taxon>Dikarya</taxon>
        <taxon>Ascomycota</taxon>
        <taxon>Pezizomycotina</taxon>
        <taxon>Sordariomycetes</taxon>
        <taxon>Sordariomycetidae</taxon>
        <taxon>Sordariales</taxon>
        <taxon>Chaetomiaceae</taxon>
        <taxon>Dichotomopilus</taxon>
    </lineage>
</organism>
<evidence type="ECO:0000256" key="1">
    <source>
        <dbReference type="ARBA" id="ARBA00004123"/>
    </source>
</evidence>
<dbReference type="PANTHER" id="PTHR12772:SF0">
    <property type="entry name" value="DNA REPLICATION COMPLEX GINS PROTEIN PSF2"/>
    <property type="match status" value="1"/>
</dbReference>
<comment type="subcellular location">
    <subcellularLocation>
        <location evidence="1">Nucleus</location>
    </subcellularLocation>
</comment>
<evidence type="ECO:0000259" key="11">
    <source>
        <dbReference type="Pfam" id="PF25005"/>
    </source>
</evidence>
<feature type="domain" description="GINS subunit" evidence="10">
    <location>
        <begin position="147"/>
        <end position="245"/>
    </location>
</feature>
<keyword evidence="5" id="KW-0235">DNA replication</keyword>
<dbReference type="EMBL" id="MU853564">
    <property type="protein sequence ID" value="KAK4146006.1"/>
    <property type="molecule type" value="Genomic_DNA"/>
</dbReference>
<dbReference type="GO" id="GO:0006260">
    <property type="term" value="P:DNA replication"/>
    <property type="evidence" value="ECO:0007669"/>
    <property type="project" value="UniProtKB-KW"/>
</dbReference>
<comment type="similarity">
    <text evidence="2">Belongs to the GINS2/PSF2 family.</text>
</comment>
<proteinExistence type="inferred from homology"/>
<name>A0AAN6V7V8_9PEZI</name>
<keyword evidence="13" id="KW-1185">Reference proteome</keyword>
<reference evidence="12" key="1">
    <citation type="journal article" date="2023" name="Mol. Phylogenet. Evol.">
        <title>Genome-scale phylogeny and comparative genomics of the fungal order Sordariales.</title>
        <authorList>
            <person name="Hensen N."/>
            <person name="Bonometti L."/>
            <person name="Westerberg I."/>
            <person name="Brannstrom I.O."/>
            <person name="Guillou S."/>
            <person name="Cros-Aarteil S."/>
            <person name="Calhoun S."/>
            <person name="Haridas S."/>
            <person name="Kuo A."/>
            <person name="Mondo S."/>
            <person name="Pangilinan J."/>
            <person name="Riley R."/>
            <person name="LaButti K."/>
            <person name="Andreopoulos B."/>
            <person name="Lipzen A."/>
            <person name="Chen C."/>
            <person name="Yan M."/>
            <person name="Daum C."/>
            <person name="Ng V."/>
            <person name="Clum A."/>
            <person name="Steindorff A."/>
            <person name="Ohm R.A."/>
            <person name="Martin F."/>
            <person name="Silar P."/>
            <person name="Natvig D.O."/>
            <person name="Lalanne C."/>
            <person name="Gautier V."/>
            <person name="Ament-Velasquez S.L."/>
            <person name="Kruys A."/>
            <person name="Hutchinson M.I."/>
            <person name="Powell A.J."/>
            <person name="Barry K."/>
            <person name="Miller A.N."/>
            <person name="Grigoriev I.V."/>
            <person name="Debuchy R."/>
            <person name="Gladieux P."/>
            <person name="Hiltunen Thoren M."/>
            <person name="Johannesson H."/>
        </authorList>
    </citation>
    <scope>NUCLEOTIDE SEQUENCE</scope>
    <source>
        <strain evidence="12">CBS 141.50</strain>
    </source>
</reference>
<dbReference type="GO" id="GO:0000727">
    <property type="term" value="P:double-strand break repair via break-induced replication"/>
    <property type="evidence" value="ECO:0007669"/>
    <property type="project" value="TreeGrafter"/>
</dbReference>
<sequence length="284" mass="29698">MALPLPSGLTHAEVAFVAEMELVTVVPRQRLESIDLLGGKTPSLRPPHRTDLPLWLALLLKKQRRANILPPAWLHPSSLAEIIRRETRDDPDAFSPPPPIPSRADPSRPGFAARQQGLDSTQDGEDGIRISAPFRGSACTADAPAGYLPYHWLEVAEALLTHAGDDIAGATAGGTTTGGGGTGSSAGEVRGLLRDLVEVRAAKMRSSTARLEGFGGGLMSLRGVGAIELAESRGFVLGVVDGVRKVGASAEAARREDEEEEGGGVGGGRGDGFGEEESDEDMGI</sequence>
<dbReference type="PIRSF" id="PIRSF028998">
    <property type="entry name" value="GINS_Psf2_subgr"/>
    <property type="match status" value="1"/>
</dbReference>
<evidence type="ECO:0000256" key="6">
    <source>
        <dbReference type="ARBA" id="ARBA00022829"/>
    </source>
</evidence>
<dbReference type="Gene3D" id="1.20.58.1020">
    <property type="match status" value="1"/>
</dbReference>
<comment type="caution">
    <text evidence="12">The sequence shown here is derived from an EMBL/GenBank/DDBJ whole genome shotgun (WGS) entry which is preliminary data.</text>
</comment>
<reference evidence="12" key="2">
    <citation type="submission" date="2023-05" db="EMBL/GenBank/DDBJ databases">
        <authorList>
            <consortium name="Lawrence Berkeley National Laboratory"/>
            <person name="Steindorff A."/>
            <person name="Hensen N."/>
            <person name="Bonometti L."/>
            <person name="Westerberg I."/>
            <person name="Brannstrom I.O."/>
            <person name="Guillou S."/>
            <person name="Cros-Aarteil S."/>
            <person name="Calhoun S."/>
            <person name="Haridas S."/>
            <person name="Kuo A."/>
            <person name="Mondo S."/>
            <person name="Pangilinan J."/>
            <person name="Riley R."/>
            <person name="Labutti K."/>
            <person name="Andreopoulos B."/>
            <person name="Lipzen A."/>
            <person name="Chen C."/>
            <person name="Yanf M."/>
            <person name="Daum C."/>
            <person name="Ng V."/>
            <person name="Clum A."/>
            <person name="Ohm R."/>
            <person name="Martin F."/>
            <person name="Silar P."/>
            <person name="Natvig D."/>
            <person name="Lalanne C."/>
            <person name="Gautier V."/>
            <person name="Ament-Velasquez S.L."/>
            <person name="Kruys A."/>
            <person name="Hutchinson M.I."/>
            <person name="Powell A.J."/>
            <person name="Barry K."/>
            <person name="Miller A.N."/>
            <person name="Grigoriev I.V."/>
            <person name="Debuchy R."/>
            <person name="Gladieux P."/>
            <person name="Thoren M.H."/>
            <person name="Johannesson H."/>
        </authorList>
    </citation>
    <scope>NUCLEOTIDE SEQUENCE</scope>
    <source>
        <strain evidence="12">CBS 141.50</strain>
    </source>
</reference>
<dbReference type="SUPFAM" id="SSF158573">
    <property type="entry name" value="GINS helical bundle-like"/>
    <property type="match status" value="1"/>
</dbReference>
<evidence type="ECO:0000256" key="7">
    <source>
        <dbReference type="ARBA" id="ARBA00023242"/>
    </source>
</evidence>
<dbReference type="Proteomes" id="UP001302676">
    <property type="component" value="Unassembled WGS sequence"/>
</dbReference>
<dbReference type="GO" id="GO:0007059">
    <property type="term" value="P:chromosome segregation"/>
    <property type="evidence" value="ECO:0007669"/>
    <property type="project" value="UniProtKB-KW"/>
</dbReference>
<evidence type="ECO:0000256" key="8">
    <source>
        <dbReference type="ARBA" id="ARBA00025163"/>
    </source>
</evidence>
<dbReference type="Pfam" id="PF05916">
    <property type="entry name" value="Sld5"/>
    <property type="match status" value="1"/>
</dbReference>
<keyword evidence="6" id="KW-0159">Chromosome partition</keyword>
<dbReference type="CDD" id="cd21694">
    <property type="entry name" value="GINS_B_Psf2"/>
    <property type="match status" value="1"/>
</dbReference>
<evidence type="ECO:0000256" key="3">
    <source>
        <dbReference type="ARBA" id="ARBA00013969"/>
    </source>
</evidence>
<dbReference type="Gene3D" id="3.40.5.50">
    <property type="match status" value="1"/>
</dbReference>
<protein>
    <recommendedName>
        <fullName evidence="4">DNA replication complex GINS protein PSF2</fullName>
    </recommendedName>
    <alternativeName>
        <fullName evidence="3">DNA replication complex GINS protein psf2</fullName>
    </alternativeName>
</protein>
<dbReference type="GeneID" id="87813081"/>
<dbReference type="PANTHER" id="PTHR12772">
    <property type="entry name" value="DNA REPLICATION COMPLEX GINS PROTEIN PSF2"/>
    <property type="match status" value="1"/>
</dbReference>
<feature type="region of interest" description="Disordered" evidence="9">
    <location>
        <begin position="248"/>
        <end position="284"/>
    </location>
</feature>
<feature type="domain" description="DNA replication complex GINS protein PSF2 N-terminal" evidence="11">
    <location>
        <begin position="10"/>
        <end position="69"/>
    </location>
</feature>
<evidence type="ECO:0000256" key="5">
    <source>
        <dbReference type="ARBA" id="ARBA00022705"/>
    </source>
</evidence>
<evidence type="ECO:0000259" key="10">
    <source>
        <dbReference type="Pfam" id="PF05916"/>
    </source>
</evidence>
<dbReference type="InterPro" id="IPR007257">
    <property type="entry name" value="GINS_Psf2"/>
</dbReference>
<dbReference type="GO" id="GO:0000811">
    <property type="term" value="C:GINS complex"/>
    <property type="evidence" value="ECO:0007669"/>
    <property type="project" value="TreeGrafter"/>
</dbReference>
<dbReference type="SUPFAM" id="SSF160059">
    <property type="entry name" value="PriA/YqbF domain"/>
    <property type="match status" value="1"/>
</dbReference>
<evidence type="ECO:0000256" key="2">
    <source>
        <dbReference type="ARBA" id="ARBA00010565"/>
    </source>
</evidence>
<accession>A0AAN6V7V8</accession>